<sequence>MKQKKAINVNEIRKRINLSFSLKDTDEYKVILISQYQMKINKKQTLTGASLLKYLIIKGLNEINKEFGEVDLVLKKEGVMK</sequence>
<organism evidence="1 2">
    <name type="scientific">Silvanigrella paludirubra</name>
    <dbReference type="NCBI Taxonomy" id="2499159"/>
    <lineage>
        <taxon>Bacteria</taxon>
        <taxon>Pseudomonadati</taxon>
        <taxon>Bdellovibrionota</taxon>
        <taxon>Oligoflexia</taxon>
        <taxon>Silvanigrellales</taxon>
        <taxon>Silvanigrellaceae</taxon>
        <taxon>Silvanigrella</taxon>
    </lineage>
</organism>
<dbReference type="RefSeq" id="WP_153420536.1">
    <property type="nucleotide sequence ID" value="NZ_WFLM01000003.1"/>
</dbReference>
<dbReference type="OrthoDB" id="9896990at2"/>
<proteinExistence type="predicted"/>
<comment type="caution">
    <text evidence="1">The sequence shown here is derived from an EMBL/GenBank/DDBJ whole genome shotgun (WGS) entry which is preliminary data.</text>
</comment>
<dbReference type="EMBL" id="WFLM01000003">
    <property type="protein sequence ID" value="KAB8039137.1"/>
    <property type="molecule type" value="Genomic_DNA"/>
</dbReference>
<evidence type="ECO:0000313" key="1">
    <source>
        <dbReference type="EMBL" id="KAB8039137.1"/>
    </source>
</evidence>
<dbReference type="Proteomes" id="UP000437748">
    <property type="component" value="Unassembled WGS sequence"/>
</dbReference>
<gene>
    <name evidence="1" type="ORF">GCL60_09790</name>
</gene>
<evidence type="ECO:0000313" key="2">
    <source>
        <dbReference type="Proteomes" id="UP000437748"/>
    </source>
</evidence>
<dbReference type="AlphaFoldDB" id="A0A6N6VSP1"/>
<name>A0A6N6VSP1_9BACT</name>
<protein>
    <submittedName>
        <fullName evidence="1">Uncharacterized protein</fullName>
    </submittedName>
</protein>
<accession>A0A6N6VSP1</accession>
<reference evidence="1 2" key="1">
    <citation type="submission" date="2019-10" db="EMBL/GenBank/DDBJ databases">
        <title>New species of Slilvanegrellaceae.</title>
        <authorList>
            <person name="Pitt A."/>
            <person name="Hahn M.W."/>
        </authorList>
    </citation>
    <scope>NUCLEOTIDE SEQUENCE [LARGE SCALE GENOMIC DNA]</scope>
    <source>
        <strain evidence="1 2">SP-Ram-0.45-NSY-1</strain>
    </source>
</reference>
<keyword evidence="2" id="KW-1185">Reference proteome</keyword>